<evidence type="ECO:0000313" key="2">
    <source>
        <dbReference type="Proteomes" id="UP000717996"/>
    </source>
</evidence>
<dbReference type="GO" id="GO:0005840">
    <property type="term" value="C:ribosome"/>
    <property type="evidence" value="ECO:0007669"/>
    <property type="project" value="InterPro"/>
</dbReference>
<reference evidence="1" key="1">
    <citation type="journal article" date="2020" name="Microb. Genom.">
        <title>Genetic diversity of clinical and environmental Mucorales isolates obtained from an investigation of mucormycosis cases among solid organ transplant recipients.</title>
        <authorList>
            <person name="Nguyen M.H."/>
            <person name="Kaul D."/>
            <person name="Muto C."/>
            <person name="Cheng S.J."/>
            <person name="Richter R.A."/>
            <person name="Bruno V.M."/>
            <person name="Liu G."/>
            <person name="Beyhan S."/>
            <person name="Sundermann A.J."/>
            <person name="Mounaud S."/>
            <person name="Pasculle A.W."/>
            <person name="Nierman W.C."/>
            <person name="Driscoll E."/>
            <person name="Cumbie R."/>
            <person name="Clancy C.J."/>
            <person name="Dupont C.L."/>
        </authorList>
    </citation>
    <scope>NUCLEOTIDE SEQUENCE</scope>
    <source>
        <strain evidence="1">GL16</strain>
    </source>
</reference>
<accession>A0A9P6Y0J5</accession>
<dbReference type="GO" id="GO:0006412">
    <property type="term" value="P:translation"/>
    <property type="evidence" value="ECO:0007669"/>
    <property type="project" value="InterPro"/>
</dbReference>
<dbReference type="GO" id="GO:0003735">
    <property type="term" value="F:structural constituent of ribosome"/>
    <property type="evidence" value="ECO:0007669"/>
    <property type="project" value="InterPro"/>
</dbReference>
<evidence type="ECO:0000313" key="1">
    <source>
        <dbReference type="EMBL" id="KAG1536701.1"/>
    </source>
</evidence>
<dbReference type="AlphaFoldDB" id="A0A9P6Y0J5"/>
<dbReference type="SUPFAM" id="SSF160374">
    <property type="entry name" value="RplX-like"/>
    <property type="match status" value="1"/>
</dbReference>
<proteinExistence type="predicted"/>
<dbReference type="PANTHER" id="PTHR10052">
    <property type="entry name" value="60S RIBOSOMAL PROTEIN L18A"/>
    <property type="match status" value="1"/>
</dbReference>
<comment type="caution">
    <text evidence="1">The sequence shown here is derived from an EMBL/GenBank/DDBJ whole genome shotgun (WGS) entry which is preliminary data.</text>
</comment>
<dbReference type="Proteomes" id="UP000717996">
    <property type="component" value="Unassembled WGS sequence"/>
</dbReference>
<dbReference type="Gene3D" id="3.10.20.10">
    <property type="match status" value="1"/>
</dbReference>
<dbReference type="InterPro" id="IPR021138">
    <property type="entry name" value="Ribosomal_eL20_eukaryotes"/>
</dbReference>
<gene>
    <name evidence="1" type="ORF">G6F51_010815</name>
</gene>
<organism evidence="1 2">
    <name type="scientific">Rhizopus oryzae</name>
    <name type="common">Mucormycosis agent</name>
    <name type="synonym">Rhizopus arrhizus var. delemar</name>
    <dbReference type="NCBI Taxonomy" id="64495"/>
    <lineage>
        <taxon>Eukaryota</taxon>
        <taxon>Fungi</taxon>
        <taxon>Fungi incertae sedis</taxon>
        <taxon>Mucoromycota</taxon>
        <taxon>Mucoromycotina</taxon>
        <taxon>Mucoromycetes</taxon>
        <taxon>Mucorales</taxon>
        <taxon>Mucorineae</taxon>
        <taxon>Rhizopodaceae</taxon>
        <taxon>Rhizopus</taxon>
    </lineage>
</organism>
<name>A0A9P6Y0J5_RHIOR</name>
<sequence length="66" mass="7825">MAARHRARFRSVQIIRVAEVKDADVRRQYIKQLLTPKLAFPLPHRVVKADKKHRALFIAKRPTTFY</sequence>
<dbReference type="EMBL" id="JAANIT010002354">
    <property type="protein sequence ID" value="KAG1536701.1"/>
    <property type="molecule type" value="Genomic_DNA"/>
</dbReference>
<dbReference type="OrthoDB" id="2323719at2759"/>
<protein>
    <submittedName>
        <fullName evidence="1">Uncharacterized protein</fullName>
    </submittedName>
</protein>